<evidence type="ECO:0000313" key="2">
    <source>
        <dbReference type="Proteomes" id="UP000026915"/>
    </source>
</evidence>
<gene>
    <name evidence="1" type="ORF">TCM_023862</name>
</gene>
<protein>
    <submittedName>
        <fullName evidence="1">Uncharacterized protein</fullName>
    </submittedName>
</protein>
<dbReference type="EMBL" id="CM001883">
    <property type="protein sequence ID" value="EOY08741.1"/>
    <property type="molecule type" value="Genomic_DNA"/>
</dbReference>
<proteinExistence type="predicted"/>
<reference evidence="1 2" key="1">
    <citation type="journal article" date="2013" name="Genome Biol.">
        <title>The genome sequence of the most widely cultivated cacao type and its use to identify candidate genes regulating pod color.</title>
        <authorList>
            <person name="Motamayor J.C."/>
            <person name="Mockaitis K."/>
            <person name="Schmutz J."/>
            <person name="Haiminen N."/>
            <person name="Iii D.L."/>
            <person name="Cornejo O."/>
            <person name="Findley S.D."/>
            <person name="Zheng P."/>
            <person name="Utro F."/>
            <person name="Royaert S."/>
            <person name="Saski C."/>
            <person name="Jenkins J."/>
            <person name="Podicheti R."/>
            <person name="Zhao M."/>
            <person name="Scheffler B.E."/>
            <person name="Stack J.C."/>
            <person name="Feltus F.A."/>
            <person name="Mustiga G.M."/>
            <person name="Amores F."/>
            <person name="Phillips W."/>
            <person name="Marelli J.P."/>
            <person name="May G.D."/>
            <person name="Shapiro H."/>
            <person name="Ma J."/>
            <person name="Bustamante C.D."/>
            <person name="Schnell R.J."/>
            <person name="Main D."/>
            <person name="Gilbert D."/>
            <person name="Parida L."/>
            <person name="Kuhn D.N."/>
        </authorList>
    </citation>
    <scope>NUCLEOTIDE SEQUENCE [LARGE SCALE GENOMIC DNA]</scope>
    <source>
        <strain evidence="2">cv. Matina 1-6</strain>
    </source>
</reference>
<keyword evidence="2" id="KW-1185">Reference proteome</keyword>
<accession>A0A061EVC2</accession>
<name>A0A061EVC2_THECC</name>
<dbReference type="InParanoid" id="A0A061EVC2"/>
<evidence type="ECO:0000313" key="1">
    <source>
        <dbReference type="EMBL" id="EOY08741.1"/>
    </source>
</evidence>
<sequence>MSIRPNQSGRIWPAGALSSIGKERQISRHMFVSPCALMASCLILATLFRSSQNKGAIYVFILVSAIERKPSRLAGLLINSEDQKMTIYLNSGRSRQPAS</sequence>
<dbReference type="Proteomes" id="UP000026915">
    <property type="component" value="Chromosome 5"/>
</dbReference>
<dbReference type="AlphaFoldDB" id="A0A061EVC2"/>
<dbReference type="Gramene" id="EOY08741">
    <property type="protein sequence ID" value="EOY08741"/>
    <property type="gene ID" value="TCM_023862"/>
</dbReference>
<dbReference type="HOGENOM" id="CLU_2313436_0_0_1"/>
<organism evidence="1 2">
    <name type="scientific">Theobroma cacao</name>
    <name type="common">Cacao</name>
    <name type="synonym">Cocoa</name>
    <dbReference type="NCBI Taxonomy" id="3641"/>
    <lineage>
        <taxon>Eukaryota</taxon>
        <taxon>Viridiplantae</taxon>
        <taxon>Streptophyta</taxon>
        <taxon>Embryophyta</taxon>
        <taxon>Tracheophyta</taxon>
        <taxon>Spermatophyta</taxon>
        <taxon>Magnoliopsida</taxon>
        <taxon>eudicotyledons</taxon>
        <taxon>Gunneridae</taxon>
        <taxon>Pentapetalae</taxon>
        <taxon>rosids</taxon>
        <taxon>malvids</taxon>
        <taxon>Malvales</taxon>
        <taxon>Malvaceae</taxon>
        <taxon>Byttnerioideae</taxon>
        <taxon>Theobroma</taxon>
    </lineage>
</organism>